<dbReference type="PANTHER" id="PTHR23024:SF546">
    <property type="entry name" value="CARBOXYLESTERASE 120-RELATED"/>
    <property type="match status" value="1"/>
</dbReference>
<keyword evidence="2" id="KW-1133">Transmembrane helix</keyword>
<comment type="similarity">
    <text evidence="1">Belongs to the 'GDXG' lipolytic enzyme family.</text>
</comment>
<evidence type="ECO:0000313" key="4">
    <source>
        <dbReference type="EMBL" id="KAK9672704.1"/>
    </source>
</evidence>
<dbReference type="PANTHER" id="PTHR23024">
    <property type="entry name" value="ARYLACETAMIDE DEACETYLASE"/>
    <property type="match status" value="1"/>
</dbReference>
<evidence type="ECO:0000256" key="1">
    <source>
        <dbReference type="ARBA" id="ARBA00010515"/>
    </source>
</evidence>
<keyword evidence="2" id="KW-0812">Transmembrane</keyword>
<comment type="caution">
    <text evidence="4">The sequence shown here is derived from an EMBL/GenBank/DDBJ whole genome shotgun (WGS) entry which is preliminary data.</text>
</comment>
<dbReference type="InterPro" id="IPR050466">
    <property type="entry name" value="Carboxylest/Gibb_receptor"/>
</dbReference>
<dbReference type="InterPro" id="IPR029058">
    <property type="entry name" value="AB_hydrolase_fold"/>
</dbReference>
<feature type="domain" description="Alpha/beta hydrolase fold-3" evidence="3">
    <location>
        <begin position="110"/>
        <end position="332"/>
    </location>
</feature>
<dbReference type="InterPro" id="IPR013094">
    <property type="entry name" value="AB_hydrolase_3"/>
</dbReference>
<evidence type="ECO:0000256" key="2">
    <source>
        <dbReference type="SAM" id="Phobius"/>
    </source>
</evidence>
<sequence>MITTKSILLIFLLIFLISIQLLLLTRKSTIKMSFPIINQIDPYKFLHIIPNSDGTITRLPQFYPTIPPSTTNSSSPSLSKDVVINPDKNISIRIYLPRIRPDPFKKLPIIVFVHGGGFILCSVGTPVVHEFCSSAASQLTALVVSVEYRLAPEHRLPHAYDDVLEALTWVNEGKNEWVNKYGDFSRCVLVGESAGGNIVYHVGLMLAVKINDFRPLIITRLVLIQPYFGGFDRTESEVRLVNDPVLPLVVNDLMWDLSLPVGVNRSHEYCDPFVGGGSSLLDRVRDLGWWVGVTGCDGDPLFDRNVEFVKLLEKRGLDVKSKFDEGGYHGMFVSNAKKMEELFEFIMQFLS</sequence>
<accession>A0AAW1H9N5</accession>
<keyword evidence="5" id="KW-1185">Reference proteome</keyword>
<dbReference type="EMBL" id="JBDFQZ010000012">
    <property type="protein sequence ID" value="KAK9672704.1"/>
    <property type="molecule type" value="Genomic_DNA"/>
</dbReference>
<dbReference type="Gene3D" id="3.40.50.1820">
    <property type="entry name" value="alpha/beta hydrolase"/>
    <property type="match status" value="1"/>
</dbReference>
<evidence type="ECO:0000259" key="3">
    <source>
        <dbReference type="Pfam" id="PF07859"/>
    </source>
</evidence>
<dbReference type="AlphaFoldDB" id="A0AAW1H9N5"/>
<evidence type="ECO:0000313" key="5">
    <source>
        <dbReference type="Proteomes" id="UP001443914"/>
    </source>
</evidence>
<dbReference type="Pfam" id="PF07859">
    <property type="entry name" value="Abhydrolase_3"/>
    <property type="match status" value="1"/>
</dbReference>
<dbReference type="SUPFAM" id="SSF53474">
    <property type="entry name" value="alpha/beta-Hydrolases"/>
    <property type="match status" value="1"/>
</dbReference>
<reference evidence="4" key="1">
    <citation type="submission" date="2024-03" db="EMBL/GenBank/DDBJ databases">
        <title>WGS assembly of Saponaria officinalis var. Norfolk2.</title>
        <authorList>
            <person name="Jenkins J."/>
            <person name="Shu S."/>
            <person name="Grimwood J."/>
            <person name="Barry K."/>
            <person name="Goodstein D."/>
            <person name="Schmutz J."/>
            <person name="Leebens-Mack J."/>
            <person name="Osbourn A."/>
        </authorList>
    </citation>
    <scope>NUCLEOTIDE SEQUENCE [LARGE SCALE GENOMIC DNA]</scope>
    <source>
        <strain evidence="4">JIC</strain>
    </source>
</reference>
<gene>
    <name evidence="4" type="ORF">RND81_12G118500</name>
</gene>
<dbReference type="Proteomes" id="UP001443914">
    <property type="component" value="Unassembled WGS sequence"/>
</dbReference>
<keyword evidence="2" id="KW-0472">Membrane</keyword>
<dbReference type="GO" id="GO:0016787">
    <property type="term" value="F:hydrolase activity"/>
    <property type="evidence" value="ECO:0007669"/>
    <property type="project" value="InterPro"/>
</dbReference>
<organism evidence="4 5">
    <name type="scientific">Saponaria officinalis</name>
    <name type="common">Common soapwort</name>
    <name type="synonym">Lychnis saponaria</name>
    <dbReference type="NCBI Taxonomy" id="3572"/>
    <lineage>
        <taxon>Eukaryota</taxon>
        <taxon>Viridiplantae</taxon>
        <taxon>Streptophyta</taxon>
        <taxon>Embryophyta</taxon>
        <taxon>Tracheophyta</taxon>
        <taxon>Spermatophyta</taxon>
        <taxon>Magnoliopsida</taxon>
        <taxon>eudicotyledons</taxon>
        <taxon>Gunneridae</taxon>
        <taxon>Pentapetalae</taxon>
        <taxon>Caryophyllales</taxon>
        <taxon>Caryophyllaceae</taxon>
        <taxon>Caryophylleae</taxon>
        <taxon>Saponaria</taxon>
    </lineage>
</organism>
<feature type="transmembrane region" description="Helical" evidence="2">
    <location>
        <begin position="6"/>
        <end position="24"/>
    </location>
</feature>
<name>A0AAW1H9N5_SAPOF</name>
<proteinExistence type="inferred from homology"/>
<protein>
    <recommendedName>
        <fullName evidence="3">Alpha/beta hydrolase fold-3 domain-containing protein</fullName>
    </recommendedName>
</protein>